<feature type="transmembrane region" description="Helical" evidence="2">
    <location>
        <begin position="505"/>
        <end position="527"/>
    </location>
</feature>
<feature type="region of interest" description="Disordered" evidence="1">
    <location>
        <begin position="457"/>
        <end position="482"/>
    </location>
</feature>
<dbReference type="OrthoDB" id="5350410at2759"/>
<proteinExistence type="predicted"/>
<evidence type="ECO:0000256" key="2">
    <source>
        <dbReference type="SAM" id="Phobius"/>
    </source>
</evidence>
<dbReference type="EMBL" id="JAGMWT010000016">
    <property type="protein sequence ID" value="KAH7115040.1"/>
    <property type="molecule type" value="Genomic_DNA"/>
</dbReference>
<keyword evidence="2" id="KW-1133">Transmembrane helix</keyword>
<protein>
    <recommendedName>
        <fullName evidence="5">AMP-activated protein kinase glycogen-binding domain-containing protein</fullName>
    </recommendedName>
</protein>
<dbReference type="AlphaFoldDB" id="A0A9P9ID12"/>
<dbReference type="CDD" id="cd02859">
    <property type="entry name" value="E_set_AMPKbeta_like_N"/>
    <property type="match status" value="1"/>
</dbReference>
<feature type="compositionally biased region" description="Low complexity" evidence="1">
    <location>
        <begin position="227"/>
        <end position="241"/>
    </location>
</feature>
<organism evidence="3 4">
    <name type="scientific">Dendryphion nanum</name>
    <dbReference type="NCBI Taxonomy" id="256645"/>
    <lineage>
        <taxon>Eukaryota</taxon>
        <taxon>Fungi</taxon>
        <taxon>Dikarya</taxon>
        <taxon>Ascomycota</taxon>
        <taxon>Pezizomycotina</taxon>
        <taxon>Dothideomycetes</taxon>
        <taxon>Pleosporomycetidae</taxon>
        <taxon>Pleosporales</taxon>
        <taxon>Torulaceae</taxon>
        <taxon>Dendryphion</taxon>
    </lineage>
</organism>
<feature type="region of interest" description="Disordered" evidence="1">
    <location>
        <begin position="205"/>
        <end position="265"/>
    </location>
</feature>
<accession>A0A9P9ID12</accession>
<evidence type="ECO:0000256" key="1">
    <source>
        <dbReference type="SAM" id="MobiDB-lite"/>
    </source>
</evidence>
<dbReference type="InterPro" id="IPR014756">
    <property type="entry name" value="Ig_E-set"/>
</dbReference>
<dbReference type="Gene3D" id="2.60.40.10">
    <property type="entry name" value="Immunoglobulins"/>
    <property type="match status" value="1"/>
</dbReference>
<gene>
    <name evidence="3" type="ORF">B0J11DRAFT_594213</name>
</gene>
<sequence>MSSAQAMAQVVTITFSLAGTKSPVYLVTSMSEKPWELLEMSIADKANEFGELVFFRDFFNIAPGTYEYKVRIGNHVWVVDATKETATDPDGHKNNVICVCTSSVSAFTSPTRFTSNERTIGDNDAVDTAAADIDNVAGNTEQTLIEDDSLSKSKEPMIAMNSGQSSKIQAKDAEEQPPLLPHEMSVNNFFPSSVMAPRMPLFSIPEGYPTTPDGERLATSCSEDEPPSSSFSSDDNGSSNRDGARGPSLPHERAKGQDADNAVPERLNPWSTRTELMNNFVPLLPHERGPASSIIGFHHGFHPLRGNPVFHGGQMVFAEPPASYSQQSGAIEKNDAFRVSPNDDLSNDQEESLCYSDSLDGDESDLLFVAPSPKVFVQPQVFGVPGPSARIGSISNLDLVTEDTSGQTDGVEDNRVVSSGADDVFSHRPAPISNRSILSEPCGLVRENTQPFHQHLAPAVRPPEGLDGSPRTEDTGENQEARQAKRKTWCSGIWVLLTSCCGRTLPASVFFLFLAFAVGILVGIAFVPPQAVCQNAQG</sequence>
<keyword evidence="2" id="KW-0472">Membrane</keyword>
<name>A0A9P9ID12_9PLEO</name>
<reference evidence="3" key="1">
    <citation type="journal article" date="2021" name="Nat. Commun.">
        <title>Genetic determinants of endophytism in the Arabidopsis root mycobiome.</title>
        <authorList>
            <person name="Mesny F."/>
            <person name="Miyauchi S."/>
            <person name="Thiergart T."/>
            <person name="Pickel B."/>
            <person name="Atanasova L."/>
            <person name="Karlsson M."/>
            <person name="Huettel B."/>
            <person name="Barry K.W."/>
            <person name="Haridas S."/>
            <person name="Chen C."/>
            <person name="Bauer D."/>
            <person name="Andreopoulos W."/>
            <person name="Pangilinan J."/>
            <person name="LaButti K."/>
            <person name="Riley R."/>
            <person name="Lipzen A."/>
            <person name="Clum A."/>
            <person name="Drula E."/>
            <person name="Henrissat B."/>
            <person name="Kohler A."/>
            <person name="Grigoriev I.V."/>
            <person name="Martin F.M."/>
            <person name="Hacquard S."/>
        </authorList>
    </citation>
    <scope>NUCLEOTIDE SEQUENCE</scope>
    <source>
        <strain evidence="3">MPI-CAGE-CH-0243</strain>
    </source>
</reference>
<evidence type="ECO:0008006" key="5">
    <source>
        <dbReference type="Google" id="ProtNLM"/>
    </source>
</evidence>
<feature type="compositionally biased region" description="Basic and acidic residues" evidence="1">
    <location>
        <begin position="470"/>
        <end position="482"/>
    </location>
</feature>
<evidence type="ECO:0000313" key="3">
    <source>
        <dbReference type="EMBL" id="KAH7115040.1"/>
    </source>
</evidence>
<dbReference type="Proteomes" id="UP000700596">
    <property type="component" value="Unassembled WGS sequence"/>
</dbReference>
<comment type="caution">
    <text evidence="3">The sequence shown here is derived from an EMBL/GenBank/DDBJ whole genome shotgun (WGS) entry which is preliminary data.</text>
</comment>
<keyword evidence="4" id="KW-1185">Reference proteome</keyword>
<dbReference type="SUPFAM" id="SSF81296">
    <property type="entry name" value="E set domains"/>
    <property type="match status" value="1"/>
</dbReference>
<evidence type="ECO:0000313" key="4">
    <source>
        <dbReference type="Proteomes" id="UP000700596"/>
    </source>
</evidence>
<dbReference type="InterPro" id="IPR013783">
    <property type="entry name" value="Ig-like_fold"/>
</dbReference>
<keyword evidence="2" id="KW-0812">Transmembrane</keyword>